<feature type="region of interest" description="Disordered" evidence="1">
    <location>
        <begin position="1"/>
        <end position="27"/>
    </location>
</feature>
<evidence type="ECO:0000256" key="2">
    <source>
        <dbReference type="SAM" id="Phobius"/>
    </source>
</evidence>
<dbReference type="GO" id="GO:0042834">
    <property type="term" value="F:peptidoglycan binding"/>
    <property type="evidence" value="ECO:0007669"/>
    <property type="project" value="InterPro"/>
</dbReference>
<feature type="compositionally biased region" description="Polar residues" evidence="1">
    <location>
        <begin position="137"/>
        <end position="150"/>
    </location>
</feature>
<proteinExistence type="predicted"/>
<evidence type="ECO:0000259" key="3">
    <source>
        <dbReference type="PROSITE" id="PS51724"/>
    </source>
</evidence>
<evidence type="ECO:0000313" key="4">
    <source>
        <dbReference type="EMBL" id="KLI65103.1"/>
    </source>
</evidence>
<keyword evidence="2" id="KW-0472">Membrane</keyword>
<reference evidence="4 5" key="1">
    <citation type="submission" date="2015-04" db="EMBL/GenBank/DDBJ databases">
        <title>The draft genome sequence of Erythrobacter marinus HWDM-33.</title>
        <authorList>
            <person name="Zhuang L."/>
            <person name="Liu Y."/>
            <person name="Shao Z."/>
        </authorList>
    </citation>
    <scope>NUCLEOTIDE SEQUENCE [LARGE SCALE GENOMIC DNA]</scope>
    <source>
        <strain evidence="4 5">HWDM-33</strain>
    </source>
</reference>
<keyword evidence="2" id="KW-1133">Transmembrane helix</keyword>
<dbReference type="STRING" id="874156.GCA_001021555_01104"/>
<sequence length="236" mass="24807">MEHDPGEGVGNSWAEEEQLALADEDEDLPWLEADEYEEEGGFDWRLVTYALLGLAVVGAALAALWFGLRDRPDAELVADGSTIEAPEGAYKQRPDDPGGTEVAGTGDQAFEVAEGESTRSRIADNDQTASAARPTIDRNQNGSSSESGSTDAAPAADSSGAVYVQIGAFGSESDAETAWNSASGRYSALSGLRHRVVEADVNGAKVYRLQAIAGNRSSADATCRAIRNAGGDCYIR</sequence>
<dbReference type="Pfam" id="PF05036">
    <property type="entry name" value="SPOR"/>
    <property type="match status" value="1"/>
</dbReference>
<gene>
    <name evidence="4" type="ORF">AAV99_00900</name>
</gene>
<keyword evidence="2" id="KW-0812">Transmembrane</keyword>
<feature type="transmembrane region" description="Helical" evidence="2">
    <location>
        <begin position="46"/>
        <end position="68"/>
    </location>
</feature>
<dbReference type="PROSITE" id="PS51724">
    <property type="entry name" value="SPOR"/>
    <property type="match status" value="1"/>
</dbReference>
<dbReference type="EMBL" id="LBHU01000001">
    <property type="protein sequence ID" value="KLI65103.1"/>
    <property type="molecule type" value="Genomic_DNA"/>
</dbReference>
<dbReference type="InterPro" id="IPR007730">
    <property type="entry name" value="SPOR-like_dom"/>
</dbReference>
<name>A0A0H0XR57_9SPHN</name>
<dbReference type="InterPro" id="IPR036680">
    <property type="entry name" value="SPOR-like_sf"/>
</dbReference>
<accession>A0A0H0XR57</accession>
<dbReference type="AlphaFoldDB" id="A0A0H0XR57"/>
<dbReference type="SUPFAM" id="SSF110997">
    <property type="entry name" value="Sporulation related repeat"/>
    <property type="match status" value="1"/>
</dbReference>
<dbReference type="Gene3D" id="3.30.70.1070">
    <property type="entry name" value="Sporulation related repeat"/>
    <property type="match status" value="1"/>
</dbReference>
<feature type="region of interest" description="Disordered" evidence="1">
    <location>
        <begin position="81"/>
        <end position="156"/>
    </location>
</feature>
<comment type="caution">
    <text evidence="4">The sequence shown here is derived from an EMBL/GenBank/DDBJ whole genome shotgun (WGS) entry which is preliminary data.</text>
</comment>
<organism evidence="4 5">
    <name type="scientific">Aurantiacibacter marinus</name>
    <dbReference type="NCBI Taxonomy" id="874156"/>
    <lineage>
        <taxon>Bacteria</taxon>
        <taxon>Pseudomonadati</taxon>
        <taxon>Pseudomonadota</taxon>
        <taxon>Alphaproteobacteria</taxon>
        <taxon>Sphingomonadales</taxon>
        <taxon>Erythrobacteraceae</taxon>
        <taxon>Aurantiacibacter</taxon>
    </lineage>
</organism>
<feature type="compositionally biased region" description="Acidic residues" evidence="1">
    <location>
        <begin position="14"/>
        <end position="27"/>
    </location>
</feature>
<keyword evidence="5" id="KW-1185">Reference proteome</keyword>
<evidence type="ECO:0000313" key="5">
    <source>
        <dbReference type="Proteomes" id="UP000053455"/>
    </source>
</evidence>
<protein>
    <recommendedName>
        <fullName evidence="3">SPOR domain-containing protein</fullName>
    </recommendedName>
</protein>
<dbReference type="PATRIC" id="fig|874156.12.peg.189"/>
<feature type="domain" description="SPOR" evidence="3">
    <location>
        <begin position="156"/>
        <end position="236"/>
    </location>
</feature>
<dbReference type="Proteomes" id="UP000053455">
    <property type="component" value="Unassembled WGS sequence"/>
</dbReference>
<evidence type="ECO:0000256" key="1">
    <source>
        <dbReference type="SAM" id="MobiDB-lite"/>
    </source>
</evidence>